<gene>
    <name evidence="3" type="ORF">ABEB36_001844</name>
</gene>
<evidence type="ECO:0000256" key="1">
    <source>
        <dbReference type="SAM" id="MobiDB-lite"/>
    </source>
</evidence>
<dbReference type="EMBL" id="JBDJPC010000001">
    <property type="protein sequence ID" value="KAL1518182.1"/>
    <property type="molecule type" value="Genomic_DNA"/>
</dbReference>
<feature type="compositionally biased region" description="Polar residues" evidence="1">
    <location>
        <begin position="41"/>
        <end position="56"/>
    </location>
</feature>
<evidence type="ECO:0000259" key="2">
    <source>
        <dbReference type="Pfam" id="PF13843"/>
    </source>
</evidence>
<keyword evidence="4" id="KW-1185">Reference proteome</keyword>
<dbReference type="AlphaFoldDB" id="A0ABD1FFX3"/>
<proteinExistence type="predicted"/>
<dbReference type="PANTHER" id="PTHR46599:SF3">
    <property type="entry name" value="PIGGYBAC TRANSPOSABLE ELEMENT-DERIVED PROTEIN 4"/>
    <property type="match status" value="1"/>
</dbReference>
<accession>A0ABD1FFX3</accession>
<feature type="region of interest" description="Disordered" evidence="1">
    <location>
        <begin position="1"/>
        <end position="114"/>
    </location>
</feature>
<organism evidence="3 4">
    <name type="scientific">Hypothenemus hampei</name>
    <name type="common">Coffee berry borer</name>
    <dbReference type="NCBI Taxonomy" id="57062"/>
    <lineage>
        <taxon>Eukaryota</taxon>
        <taxon>Metazoa</taxon>
        <taxon>Ecdysozoa</taxon>
        <taxon>Arthropoda</taxon>
        <taxon>Hexapoda</taxon>
        <taxon>Insecta</taxon>
        <taxon>Pterygota</taxon>
        <taxon>Neoptera</taxon>
        <taxon>Endopterygota</taxon>
        <taxon>Coleoptera</taxon>
        <taxon>Polyphaga</taxon>
        <taxon>Cucujiformia</taxon>
        <taxon>Curculionidae</taxon>
        <taxon>Scolytinae</taxon>
        <taxon>Hypothenemus</taxon>
    </lineage>
</organism>
<dbReference type="InterPro" id="IPR029526">
    <property type="entry name" value="PGBD"/>
</dbReference>
<feature type="region of interest" description="Disordered" evidence="1">
    <location>
        <begin position="447"/>
        <end position="475"/>
    </location>
</feature>
<feature type="compositionally biased region" description="Acidic residues" evidence="1">
    <location>
        <begin position="93"/>
        <end position="103"/>
    </location>
</feature>
<comment type="caution">
    <text evidence="3">The sequence shown here is derived from an EMBL/GenBank/DDBJ whole genome shotgun (WGS) entry which is preliminary data.</text>
</comment>
<dbReference type="PANTHER" id="PTHR46599">
    <property type="entry name" value="PIGGYBAC TRANSPOSABLE ELEMENT-DERIVED PROTEIN 4"/>
    <property type="match status" value="1"/>
</dbReference>
<dbReference type="Proteomes" id="UP001566132">
    <property type="component" value="Unassembled WGS sequence"/>
</dbReference>
<sequence>MESETNSSSSSSSSSTTTTRNQTEQSVISNPEPPMEPMEQDNPNGTLSRTQPNTNMNKDKRHSSSEESDSYCGSEFEPNDHADQFELWSSDETSPDEEEEPDDATTTYANEDDAVVSSKSSSLKHIWSDTIKKQNIVPLKFSGVPGLMGLDPDRKYTALECFKLFVDDDLINLMVQETNKYARSKFIRYGYHQGFLSGWLDVNFKEMTQFIALIIFMSLKRLPVTDLYWSTGRLYFNTVACRVFTQTRFYRILKFWHFGTDGTNSTHAKVNPVIDRLNANFRKYKQPGNILYVGRSTVYLRNKYVFDAHAIQGPKKGSKILKVMDQDVYTYKIKILCPGSSDKDATKTNVVDLLDGYLGFGRLVIFHNLWISLELAEELLKRKSHSIGMIRKNSRGAPKELETKQLQDGDLIGFQNNEGVSVMKWQLLGASYYGISTCHTLETVTIHKRNSSSSSRNQELPEDMPTTNPNQPPVEEQVPRYLRDISLSERIFDAHDKFSVNHFSLNEHIKWDQRIACDAIINPAVTNALVLYKKLNKEKIRMWDFRDKLFRELVDIKQLPNTSSDEETEEPDLDD</sequence>
<evidence type="ECO:0000313" key="3">
    <source>
        <dbReference type="EMBL" id="KAL1518182.1"/>
    </source>
</evidence>
<feature type="domain" description="PiggyBac transposable element-derived protein" evidence="2">
    <location>
        <begin position="158"/>
        <end position="528"/>
    </location>
</feature>
<feature type="compositionally biased region" description="Low complexity" evidence="1">
    <location>
        <begin position="1"/>
        <end position="26"/>
    </location>
</feature>
<dbReference type="Pfam" id="PF13843">
    <property type="entry name" value="DDE_Tnp_1_7"/>
    <property type="match status" value="1"/>
</dbReference>
<evidence type="ECO:0000313" key="4">
    <source>
        <dbReference type="Proteomes" id="UP001566132"/>
    </source>
</evidence>
<reference evidence="3 4" key="1">
    <citation type="submission" date="2024-05" db="EMBL/GenBank/DDBJ databases">
        <title>Genetic variation in Jamaican populations of the coffee berry borer (Hypothenemus hampei).</title>
        <authorList>
            <person name="Errbii M."/>
            <person name="Myrie A."/>
        </authorList>
    </citation>
    <scope>NUCLEOTIDE SEQUENCE [LARGE SCALE GENOMIC DNA]</scope>
    <source>
        <strain evidence="3">JA-Hopewell-2020-01-JO</strain>
        <tissue evidence="3">Whole body</tissue>
    </source>
</reference>
<protein>
    <recommendedName>
        <fullName evidence="2">PiggyBac transposable element-derived protein domain-containing protein</fullName>
    </recommendedName>
</protein>
<name>A0ABD1FFX3_HYPHA</name>